<evidence type="ECO:0000313" key="10">
    <source>
        <dbReference type="EMBL" id="ROS05638.1"/>
    </source>
</evidence>
<dbReference type="EMBL" id="RKHR01000003">
    <property type="protein sequence ID" value="ROS05638.1"/>
    <property type="molecule type" value="Genomic_DNA"/>
</dbReference>
<dbReference type="InterPro" id="IPR032466">
    <property type="entry name" value="Metal_Hydrolase"/>
</dbReference>
<dbReference type="AlphaFoldDB" id="A0A3N2E0L9"/>
<accession>A0A3N2E0L9</accession>
<protein>
    <recommendedName>
        <fullName evidence="5">allantoinase</fullName>
        <ecNumber evidence="5">3.5.2.5</ecNumber>
    </recommendedName>
</protein>
<comment type="similarity">
    <text evidence="3">Belongs to the metallo-dependent hydrolases superfamily. Allantoinase family.</text>
</comment>
<evidence type="ECO:0000256" key="5">
    <source>
        <dbReference type="ARBA" id="ARBA00012863"/>
    </source>
</evidence>
<dbReference type="Pfam" id="PF01979">
    <property type="entry name" value="Amidohydro_1"/>
    <property type="match status" value="1"/>
</dbReference>
<sequence>MSESNIKALRSRRVITPNGEIAATIIVAGERIESIESHDYDGNLLINAELVDLGNNVLMPGLVDTHVHINEPGRTDWEGFDTATHAACAGGITTLVDMPLNCSPVTTTVDALNIKLNEITDGKKLWVDCGFWGGITSDNLDDLEALTEAGILGAKSFTCHSGLDEFPSVNEAQMKQGMRIMARAQLPYLVHAEMDGNPDAIIDHSYQSFLDSRPKSLENNAIAMVVRVMREIKAEGLEPLAHIVHLSSAEALPLIRAAQQEGLQLTAETCPHYLTLNSEAIPDGKTVFKCCPPIREDHNRQLLWAAIEDGTISKVVSDHSPCTPQLKHIDSGDLEAAWGGISALQFGLPLIWSEGRTRGFSLVDIARLMCSKPAEFASMGHLKGSIEVGKLADFCVFDDTAAYVISTEMIKHKHKISPYVGTAVRGSIIETWLRGECIYRDDNYLGEASGQHLLKGSF</sequence>
<dbReference type="InterPro" id="IPR011059">
    <property type="entry name" value="Metal-dep_hydrolase_composite"/>
</dbReference>
<dbReference type="InterPro" id="IPR018228">
    <property type="entry name" value="DNase_TatD-rel_CS"/>
</dbReference>
<dbReference type="Gene3D" id="3.20.20.140">
    <property type="entry name" value="Metal-dependent hydrolases"/>
    <property type="match status" value="1"/>
</dbReference>
<dbReference type="NCBIfam" id="TIGR03178">
    <property type="entry name" value="allantoinase"/>
    <property type="match status" value="1"/>
</dbReference>
<comment type="caution">
    <text evidence="10">The sequence shown here is derived from an EMBL/GenBank/DDBJ whole genome shotgun (WGS) entry which is preliminary data.</text>
</comment>
<dbReference type="PROSITE" id="PS01137">
    <property type="entry name" value="TATD_1"/>
    <property type="match status" value="1"/>
</dbReference>
<dbReference type="InterPro" id="IPR017593">
    <property type="entry name" value="Allantoinase"/>
</dbReference>
<dbReference type="SUPFAM" id="SSF51556">
    <property type="entry name" value="Metallo-dependent hydrolases"/>
    <property type="match status" value="1"/>
</dbReference>
<dbReference type="FunFam" id="3.20.20.140:FF:000032">
    <property type="entry name" value="Allantoinase Dal1"/>
    <property type="match status" value="1"/>
</dbReference>
<evidence type="ECO:0000256" key="1">
    <source>
        <dbReference type="ARBA" id="ARBA00001947"/>
    </source>
</evidence>
<keyword evidence="8" id="KW-0862">Zinc</keyword>
<comment type="pathway">
    <text evidence="2">Nitrogen metabolism; (S)-allantoin degradation; allantoate from (S)-allantoin: step 1/1.</text>
</comment>
<evidence type="ECO:0000259" key="9">
    <source>
        <dbReference type="Pfam" id="PF01979"/>
    </source>
</evidence>
<evidence type="ECO:0000256" key="6">
    <source>
        <dbReference type="ARBA" id="ARBA00022723"/>
    </source>
</evidence>
<dbReference type="GO" id="GO:0050897">
    <property type="term" value="F:cobalt ion binding"/>
    <property type="evidence" value="ECO:0007669"/>
    <property type="project" value="InterPro"/>
</dbReference>
<gene>
    <name evidence="10" type="ORF">EDC56_1184</name>
</gene>
<keyword evidence="11" id="KW-1185">Reference proteome</keyword>
<evidence type="ECO:0000256" key="3">
    <source>
        <dbReference type="ARBA" id="ARBA00010368"/>
    </source>
</evidence>
<dbReference type="InterPro" id="IPR050138">
    <property type="entry name" value="DHOase/Allantoinase_Hydrolase"/>
</dbReference>
<comment type="subunit">
    <text evidence="4">Homotetramer.</text>
</comment>
<keyword evidence="6" id="KW-0479">Metal-binding</keyword>
<dbReference type="GO" id="GO:0008270">
    <property type="term" value="F:zinc ion binding"/>
    <property type="evidence" value="ECO:0007669"/>
    <property type="project" value="InterPro"/>
</dbReference>
<evidence type="ECO:0000256" key="2">
    <source>
        <dbReference type="ARBA" id="ARBA00004968"/>
    </source>
</evidence>
<feature type="domain" description="Amidohydrolase-related" evidence="9">
    <location>
        <begin position="57"/>
        <end position="436"/>
    </location>
</feature>
<keyword evidence="7" id="KW-0378">Hydrolase</keyword>
<dbReference type="SUPFAM" id="SSF51338">
    <property type="entry name" value="Composite domain of metallo-dependent hydrolases"/>
    <property type="match status" value="1"/>
</dbReference>
<comment type="cofactor">
    <cofactor evidence="1">
        <name>Zn(2+)</name>
        <dbReference type="ChEBI" id="CHEBI:29105"/>
    </cofactor>
</comment>
<evidence type="ECO:0000313" key="11">
    <source>
        <dbReference type="Proteomes" id="UP000275394"/>
    </source>
</evidence>
<organism evidence="10 11">
    <name type="scientific">Sinobacterium caligoides</name>
    <dbReference type="NCBI Taxonomy" id="933926"/>
    <lineage>
        <taxon>Bacteria</taxon>
        <taxon>Pseudomonadati</taxon>
        <taxon>Pseudomonadota</taxon>
        <taxon>Gammaproteobacteria</taxon>
        <taxon>Cellvibrionales</taxon>
        <taxon>Spongiibacteraceae</taxon>
        <taxon>Sinobacterium</taxon>
    </lineage>
</organism>
<evidence type="ECO:0000256" key="4">
    <source>
        <dbReference type="ARBA" id="ARBA00011881"/>
    </source>
</evidence>
<dbReference type="GO" id="GO:0000256">
    <property type="term" value="P:allantoin catabolic process"/>
    <property type="evidence" value="ECO:0007669"/>
    <property type="project" value="InterPro"/>
</dbReference>
<dbReference type="InterPro" id="IPR006680">
    <property type="entry name" value="Amidohydro-rel"/>
</dbReference>
<dbReference type="OrthoDB" id="5687299at2"/>
<evidence type="ECO:0000256" key="8">
    <source>
        <dbReference type="ARBA" id="ARBA00022833"/>
    </source>
</evidence>
<dbReference type="EC" id="3.5.2.5" evidence="5"/>
<dbReference type="GO" id="GO:0004038">
    <property type="term" value="F:allantoinase activity"/>
    <property type="evidence" value="ECO:0007669"/>
    <property type="project" value="UniProtKB-EC"/>
</dbReference>
<dbReference type="Proteomes" id="UP000275394">
    <property type="component" value="Unassembled WGS sequence"/>
</dbReference>
<reference evidence="10 11" key="1">
    <citation type="submission" date="2018-11" db="EMBL/GenBank/DDBJ databases">
        <title>Genomic Encyclopedia of Type Strains, Phase IV (KMG-IV): sequencing the most valuable type-strain genomes for metagenomic binning, comparative biology and taxonomic classification.</title>
        <authorList>
            <person name="Goeker M."/>
        </authorList>
    </citation>
    <scope>NUCLEOTIDE SEQUENCE [LARGE SCALE GENOMIC DNA]</scope>
    <source>
        <strain evidence="10 11">DSM 100316</strain>
    </source>
</reference>
<dbReference type="RefSeq" id="WP_123711532.1">
    <property type="nucleotide sequence ID" value="NZ_RKHR01000003.1"/>
</dbReference>
<name>A0A3N2E0L9_9GAMM</name>
<dbReference type="PANTHER" id="PTHR43668">
    <property type="entry name" value="ALLANTOINASE"/>
    <property type="match status" value="1"/>
</dbReference>
<proteinExistence type="inferred from homology"/>
<dbReference type="PANTHER" id="PTHR43668:SF2">
    <property type="entry name" value="ALLANTOINASE"/>
    <property type="match status" value="1"/>
</dbReference>
<dbReference type="GO" id="GO:0005737">
    <property type="term" value="C:cytoplasm"/>
    <property type="evidence" value="ECO:0007669"/>
    <property type="project" value="TreeGrafter"/>
</dbReference>
<dbReference type="GO" id="GO:0006145">
    <property type="term" value="P:purine nucleobase catabolic process"/>
    <property type="evidence" value="ECO:0007669"/>
    <property type="project" value="TreeGrafter"/>
</dbReference>
<evidence type="ECO:0000256" key="7">
    <source>
        <dbReference type="ARBA" id="ARBA00022801"/>
    </source>
</evidence>